<evidence type="ECO:0000259" key="4">
    <source>
        <dbReference type="PROSITE" id="PS50893"/>
    </source>
</evidence>
<dbReference type="HOGENOM" id="CLU_000604_1_2_7"/>
<dbReference type="RefSeq" id="WP_015470833.1">
    <property type="nucleotide sequence ID" value="NC_020813.1"/>
</dbReference>
<dbReference type="GO" id="GO:0015192">
    <property type="term" value="F:L-phenylalanine transmembrane transporter activity"/>
    <property type="evidence" value="ECO:0007669"/>
    <property type="project" value="TreeGrafter"/>
</dbReference>
<keyword evidence="3" id="KW-0067">ATP-binding</keyword>
<dbReference type="STRING" id="1184267.A11Q_2127"/>
<proteinExistence type="predicted"/>
<gene>
    <name evidence="5" type="ORF">A11Q_2127</name>
</gene>
<dbReference type="GO" id="GO:0005304">
    <property type="term" value="F:L-valine transmembrane transporter activity"/>
    <property type="evidence" value="ECO:0007669"/>
    <property type="project" value="TreeGrafter"/>
</dbReference>
<organism evidence="5 6">
    <name type="scientific">Pseudobdellovibrio exovorus JSS</name>
    <dbReference type="NCBI Taxonomy" id="1184267"/>
    <lineage>
        <taxon>Bacteria</taxon>
        <taxon>Pseudomonadati</taxon>
        <taxon>Bdellovibrionota</taxon>
        <taxon>Bdellovibrionia</taxon>
        <taxon>Bdellovibrionales</taxon>
        <taxon>Pseudobdellovibrionaceae</taxon>
        <taxon>Pseudobdellovibrio</taxon>
    </lineage>
</organism>
<dbReference type="GO" id="GO:0015188">
    <property type="term" value="F:L-isoleucine transmembrane transporter activity"/>
    <property type="evidence" value="ECO:0007669"/>
    <property type="project" value="TreeGrafter"/>
</dbReference>
<evidence type="ECO:0000256" key="2">
    <source>
        <dbReference type="ARBA" id="ARBA00022741"/>
    </source>
</evidence>
<protein>
    <submittedName>
        <fullName evidence="5">Branched-chain amino acid transport system</fullName>
    </submittedName>
</protein>
<dbReference type="GO" id="GO:0016887">
    <property type="term" value="F:ATP hydrolysis activity"/>
    <property type="evidence" value="ECO:0007669"/>
    <property type="project" value="InterPro"/>
</dbReference>
<dbReference type="PANTHER" id="PTHR45772">
    <property type="entry name" value="CONSERVED COMPONENT OF ABC TRANSPORTER FOR NATURAL AMINO ACIDS-RELATED"/>
    <property type="match status" value="1"/>
</dbReference>
<dbReference type="AlphaFoldDB" id="M4VAT8"/>
<dbReference type="Pfam" id="PF12399">
    <property type="entry name" value="BCA_ABC_TP_C"/>
    <property type="match status" value="1"/>
</dbReference>
<dbReference type="PROSITE" id="PS50893">
    <property type="entry name" value="ABC_TRANSPORTER_2"/>
    <property type="match status" value="1"/>
</dbReference>
<dbReference type="EMBL" id="CP003537">
    <property type="protein sequence ID" value="AGH96343.1"/>
    <property type="molecule type" value="Genomic_DNA"/>
</dbReference>
<dbReference type="CDD" id="cd03219">
    <property type="entry name" value="ABC_Mj1267_LivG_branched"/>
    <property type="match status" value="1"/>
</dbReference>
<evidence type="ECO:0000256" key="3">
    <source>
        <dbReference type="ARBA" id="ARBA00022840"/>
    </source>
</evidence>
<feature type="domain" description="ABC transporter" evidence="4">
    <location>
        <begin position="5"/>
        <end position="257"/>
    </location>
</feature>
<dbReference type="SMART" id="SM00382">
    <property type="entry name" value="AAA"/>
    <property type="match status" value="1"/>
</dbReference>
<accession>M4VAT8</accession>
<dbReference type="SUPFAM" id="SSF52540">
    <property type="entry name" value="P-loop containing nucleoside triphosphate hydrolases"/>
    <property type="match status" value="1"/>
</dbReference>
<evidence type="ECO:0000313" key="6">
    <source>
        <dbReference type="Proteomes" id="UP000012040"/>
    </source>
</evidence>
<reference evidence="5 6" key="1">
    <citation type="journal article" date="2013" name="ISME J.">
        <title>By their genes ye shall know them: genomic signatures of predatory bacteria.</title>
        <authorList>
            <person name="Pasternak Z."/>
            <person name="Pietrokovski S."/>
            <person name="Rotem O."/>
            <person name="Gophna U."/>
            <person name="Lurie-Weinberger M.N."/>
            <person name="Jurkevitch E."/>
        </authorList>
    </citation>
    <scope>NUCLEOTIDE SEQUENCE [LARGE SCALE GENOMIC DNA]</scope>
    <source>
        <strain evidence="5 6">JSS</strain>
    </source>
</reference>
<dbReference type="eggNOG" id="COG0411">
    <property type="taxonomic scope" value="Bacteria"/>
</dbReference>
<dbReference type="InterPro" id="IPR003593">
    <property type="entry name" value="AAA+_ATPase"/>
</dbReference>
<dbReference type="PANTHER" id="PTHR45772:SF7">
    <property type="entry name" value="AMINO ACID ABC TRANSPORTER ATP-BINDING PROTEIN"/>
    <property type="match status" value="1"/>
</dbReference>
<sequence length="261" mass="29045">MSKILNVDNISIQFGGLKAVDSVSFHINKSELLGLIGPNGAGKTTVFNIISGFYTADTGSIVFQDQEITQFNASAVNLAGIARTFQNIRLFKKLTVLENVLMALQQRNHNGSFADWFSSLFNTKSHKALEANLKAEAIELLKIFELDKLAHEVSSALPYGAQRKLEIVRALATKPQLLILDEPAAGMNHQETEELNKLIRFIKEKFNLTVLLIEHDMKLVMNICDRIVVLNRGKKIADGNPADIKNSTEVIEAYLGKRKHD</sequence>
<evidence type="ECO:0000313" key="5">
    <source>
        <dbReference type="EMBL" id="AGH96343.1"/>
    </source>
</evidence>
<dbReference type="GO" id="GO:0005524">
    <property type="term" value="F:ATP binding"/>
    <property type="evidence" value="ECO:0007669"/>
    <property type="project" value="UniProtKB-KW"/>
</dbReference>
<evidence type="ECO:0000256" key="1">
    <source>
        <dbReference type="ARBA" id="ARBA00022448"/>
    </source>
</evidence>
<dbReference type="GO" id="GO:0042941">
    <property type="term" value="P:D-alanine transmembrane transport"/>
    <property type="evidence" value="ECO:0007669"/>
    <property type="project" value="TreeGrafter"/>
</dbReference>
<keyword evidence="6" id="KW-1185">Reference proteome</keyword>
<dbReference type="GO" id="GO:1903805">
    <property type="term" value="P:L-valine import across plasma membrane"/>
    <property type="evidence" value="ECO:0007669"/>
    <property type="project" value="TreeGrafter"/>
</dbReference>
<dbReference type="GO" id="GO:0005886">
    <property type="term" value="C:plasma membrane"/>
    <property type="evidence" value="ECO:0007669"/>
    <property type="project" value="TreeGrafter"/>
</dbReference>
<dbReference type="PATRIC" id="fig|1184267.3.peg.2152"/>
<dbReference type="InterPro" id="IPR051120">
    <property type="entry name" value="ABC_AA/LPS_Transport"/>
</dbReference>
<dbReference type="OrthoDB" id="5290759at2"/>
<dbReference type="Pfam" id="PF00005">
    <property type="entry name" value="ABC_tran"/>
    <property type="match status" value="1"/>
</dbReference>
<keyword evidence="2" id="KW-0547">Nucleotide-binding</keyword>
<name>M4VAT8_9BACT</name>
<dbReference type="InterPro" id="IPR032823">
    <property type="entry name" value="BCA_ABC_TP_C"/>
</dbReference>
<dbReference type="InterPro" id="IPR003439">
    <property type="entry name" value="ABC_transporter-like_ATP-bd"/>
</dbReference>
<dbReference type="FunFam" id="3.40.50.300:FF:000421">
    <property type="entry name" value="Branched-chain amino acid ABC transporter ATP-binding protein"/>
    <property type="match status" value="1"/>
</dbReference>
<dbReference type="GO" id="GO:1903806">
    <property type="term" value="P:L-isoleucine import across plasma membrane"/>
    <property type="evidence" value="ECO:0007669"/>
    <property type="project" value="TreeGrafter"/>
</dbReference>
<dbReference type="KEGG" id="bex:A11Q_2127"/>
<dbReference type="Gene3D" id="3.40.50.300">
    <property type="entry name" value="P-loop containing nucleotide triphosphate hydrolases"/>
    <property type="match status" value="1"/>
</dbReference>
<dbReference type="InterPro" id="IPR027417">
    <property type="entry name" value="P-loop_NTPase"/>
</dbReference>
<dbReference type="Proteomes" id="UP000012040">
    <property type="component" value="Chromosome"/>
</dbReference>
<keyword evidence="1" id="KW-0813">Transport</keyword>
<dbReference type="GO" id="GO:0015808">
    <property type="term" value="P:L-alanine transport"/>
    <property type="evidence" value="ECO:0007669"/>
    <property type="project" value="TreeGrafter"/>
</dbReference>